<evidence type="ECO:0000313" key="8">
    <source>
        <dbReference type="EMBL" id="KAK3093165.1"/>
    </source>
</evidence>
<proteinExistence type="inferred from homology"/>
<keyword evidence="1 6" id="KW-0813">Transport</keyword>
<dbReference type="SUPFAM" id="SSF46458">
    <property type="entry name" value="Globin-like"/>
    <property type="match status" value="1"/>
</dbReference>
<dbReference type="Pfam" id="PF00042">
    <property type="entry name" value="Globin"/>
    <property type="match status" value="1"/>
</dbReference>
<dbReference type="AlphaFoldDB" id="A0AA88YBD2"/>
<dbReference type="GO" id="GO:0005344">
    <property type="term" value="F:oxygen carrier activity"/>
    <property type="evidence" value="ECO:0007669"/>
    <property type="project" value="UniProtKB-KW"/>
</dbReference>
<dbReference type="Proteomes" id="UP001186944">
    <property type="component" value="Unassembled WGS sequence"/>
</dbReference>
<protein>
    <recommendedName>
        <fullName evidence="7">Globin domain-containing protein</fullName>
    </recommendedName>
</protein>
<comment type="caution">
    <text evidence="8">The sequence shown here is derived from an EMBL/GenBank/DDBJ whole genome shotgun (WGS) entry which is preliminary data.</text>
</comment>
<accession>A0AA88YBD2</accession>
<dbReference type="Gene3D" id="1.10.490.10">
    <property type="entry name" value="Globins"/>
    <property type="match status" value="1"/>
</dbReference>
<dbReference type="InterPro" id="IPR000971">
    <property type="entry name" value="Globin"/>
</dbReference>
<keyword evidence="9" id="KW-1185">Reference proteome</keyword>
<dbReference type="PRINTS" id="PR01907">
    <property type="entry name" value="WORMGLOBIN"/>
</dbReference>
<keyword evidence="4" id="KW-0479">Metal-binding</keyword>
<dbReference type="PANTHER" id="PTHR46458">
    <property type="entry name" value="BLR2807 PROTEIN"/>
    <property type="match status" value="1"/>
</dbReference>
<dbReference type="GO" id="GO:0019825">
    <property type="term" value="F:oxygen binding"/>
    <property type="evidence" value="ECO:0007669"/>
    <property type="project" value="InterPro"/>
</dbReference>
<dbReference type="PANTHER" id="PTHR46458:SF1">
    <property type="entry name" value="GEO09476P1"/>
    <property type="match status" value="1"/>
</dbReference>
<dbReference type="EMBL" id="VSWD01000009">
    <property type="protein sequence ID" value="KAK3093165.1"/>
    <property type="molecule type" value="Genomic_DNA"/>
</dbReference>
<keyword evidence="3 6" id="KW-0561">Oxygen transport</keyword>
<evidence type="ECO:0000259" key="7">
    <source>
        <dbReference type="PROSITE" id="PS01033"/>
    </source>
</evidence>
<dbReference type="GO" id="GO:0046872">
    <property type="term" value="F:metal ion binding"/>
    <property type="evidence" value="ECO:0007669"/>
    <property type="project" value="UniProtKB-KW"/>
</dbReference>
<keyword evidence="2 6" id="KW-0349">Heme</keyword>
<comment type="similarity">
    <text evidence="6">Belongs to the globin family.</text>
</comment>
<evidence type="ECO:0000256" key="3">
    <source>
        <dbReference type="ARBA" id="ARBA00022621"/>
    </source>
</evidence>
<dbReference type="CDD" id="cd01040">
    <property type="entry name" value="Mb-like"/>
    <property type="match status" value="1"/>
</dbReference>
<dbReference type="InterPro" id="IPR050532">
    <property type="entry name" value="Globin-like_OT"/>
</dbReference>
<reference evidence="8" key="1">
    <citation type="submission" date="2019-08" db="EMBL/GenBank/DDBJ databases">
        <title>The improved chromosome-level genome for the pearl oyster Pinctada fucata martensii using PacBio sequencing and Hi-C.</title>
        <authorList>
            <person name="Zheng Z."/>
        </authorList>
    </citation>
    <scope>NUCLEOTIDE SEQUENCE</scope>
    <source>
        <strain evidence="8">ZZ-2019</strain>
        <tissue evidence="8">Adductor muscle</tissue>
    </source>
</reference>
<evidence type="ECO:0000256" key="2">
    <source>
        <dbReference type="ARBA" id="ARBA00022617"/>
    </source>
</evidence>
<dbReference type="InterPro" id="IPR009050">
    <property type="entry name" value="Globin-like_sf"/>
</dbReference>
<evidence type="ECO:0000256" key="6">
    <source>
        <dbReference type="RuleBase" id="RU000356"/>
    </source>
</evidence>
<evidence type="ECO:0000256" key="5">
    <source>
        <dbReference type="ARBA" id="ARBA00023004"/>
    </source>
</evidence>
<gene>
    <name evidence="8" type="ORF">FSP39_012119</name>
</gene>
<evidence type="ECO:0000256" key="1">
    <source>
        <dbReference type="ARBA" id="ARBA00022448"/>
    </source>
</evidence>
<organism evidence="8 9">
    <name type="scientific">Pinctada imbricata</name>
    <name type="common">Atlantic pearl-oyster</name>
    <name type="synonym">Pinctada martensii</name>
    <dbReference type="NCBI Taxonomy" id="66713"/>
    <lineage>
        <taxon>Eukaryota</taxon>
        <taxon>Metazoa</taxon>
        <taxon>Spiralia</taxon>
        <taxon>Lophotrochozoa</taxon>
        <taxon>Mollusca</taxon>
        <taxon>Bivalvia</taxon>
        <taxon>Autobranchia</taxon>
        <taxon>Pteriomorphia</taxon>
        <taxon>Pterioida</taxon>
        <taxon>Pterioidea</taxon>
        <taxon>Pteriidae</taxon>
        <taxon>Pinctada</taxon>
    </lineage>
</organism>
<keyword evidence="5" id="KW-0408">Iron</keyword>
<dbReference type="GO" id="GO:0020037">
    <property type="term" value="F:heme binding"/>
    <property type="evidence" value="ECO:0007669"/>
    <property type="project" value="InterPro"/>
</dbReference>
<name>A0AA88YBD2_PINIB</name>
<evidence type="ECO:0000313" key="9">
    <source>
        <dbReference type="Proteomes" id="UP001186944"/>
    </source>
</evidence>
<feature type="domain" description="Globin" evidence="7">
    <location>
        <begin position="1"/>
        <end position="148"/>
    </location>
</feature>
<dbReference type="InterPro" id="IPR044399">
    <property type="entry name" value="Mb-like_M"/>
</dbReference>
<evidence type="ECO:0000256" key="4">
    <source>
        <dbReference type="ARBA" id="ARBA00022723"/>
    </source>
</evidence>
<sequence length="158" mass="17622">MTETEKTLVKDSWSLIAGEKDLGDVGLIMFNKLFQDNSSLRSLYSFLRDDNVNDDVNGKLRSHGKGVMEVVDIAVSSIDDLRGLHPIVVDLGCRHYKYGVQKSHLQPVGKSLIYSLETSIGAGFNKDMRRSWLKFFAVLSISFSEGLDKGQHLVENDG</sequence>
<dbReference type="InterPro" id="IPR012292">
    <property type="entry name" value="Globin/Proto"/>
</dbReference>
<dbReference type="PROSITE" id="PS01033">
    <property type="entry name" value="GLOBIN"/>
    <property type="match status" value="1"/>
</dbReference>